<feature type="compositionally biased region" description="Pro residues" evidence="1">
    <location>
        <begin position="469"/>
        <end position="479"/>
    </location>
</feature>
<dbReference type="AlphaFoldDB" id="D1PNT3"/>
<evidence type="ECO:0000256" key="1">
    <source>
        <dbReference type="SAM" id="MobiDB-lite"/>
    </source>
</evidence>
<dbReference type="EMBL" id="ACBY02000023">
    <property type="protein sequence ID" value="EFB76218.1"/>
    <property type="molecule type" value="Genomic_DNA"/>
</dbReference>
<keyword evidence="2" id="KW-0812">Transmembrane</keyword>
<dbReference type="eggNOG" id="COG3420">
    <property type="taxonomic scope" value="Bacteria"/>
</dbReference>
<gene>
    <name evidence="3" type="ORF">SUBVAR_06004</name>
</gene>
<dbReference type="InterPro" id="IPR011050">
    <property type="entry name" value="Pectin_lyase_fold/virulence"/>
</dbReference>
<evidence type="ECO:0000313" key="4">
    <source>
        <dbReference type="Proteomes" id="UP000003438"/>
    </source>
</evidence>
<proteinExistence type="predicted"/>
<organism evidence="3 4">
    <name type="scientific">Subdoligranulum variabile DSM 15176</name>
    <dbReference type="NCBI Taxonomy" id="411471"/>
    <lineage>
        <taxon>Bacteria</taxon>
        <taxon>Bacillati</taxon>
        <taxon>Bacillota</taxon>
        <taxon>Clostridia</taxon>
        <taxon>Eubacteriales</taxon>
        <taxon>Oscillospiraceae</taxon>
        <taxon>Subdoligranulum</taxon>
    </lineage>
</organism>
<dbReference type="Proteomes" id="UP000003438">
    <property type="component" value="Unassembled WGS sequence"/>
</dbReference>
<feature type="compositionally biased region" description="Basic and acidic residues" evidence="1">
    <location>
        <begin position="410"/>
        <end position="427"/>
    </location>
</feature>
<dbReference type="HOGENOM" id="CLU_362435_0_0_9"/>
<dbReference type="STRING" id="411471.SUBVAR_06004"/>
<dbReference type="Gene3D" id="2.160.20.110">
    <property type="match status" value="1"/>
</dbReference>
<protein>
    <recommendedName>
        <fullName evidence="5">GLUG domain-containing protein</fullName>
    </recommendedName>
</protein>
<feature type="region of interest" description="Disordered" evidence="1">
    <location>
        <begin position="721"/>
        <end position="742"/>
    </location>
</feature>
<dbReference type="SUPFAM" id="SSF51126">
    <property type="entry name" value="Pectin lyase-like"/>
    <property type="match status" value="1"/>
</dbReference>
<sequence>MMAATLVPFAALAEEASETTQAGTAYAATGETASEAVEPSVETVAAAGQEATAETADPSVEVGSSWETVQLLAQEAAEPVRQAEQPWDGVTVDTAWYEPSQQVYTLTAAAELAGLAKLVNEGNSFAGKTILLGADVDLNGQEWTPIGGADTGKIFAGIFDGQNHTISHLKITRALENTGRNNRIGLFGAANVAARIRNFTIDHAQVSGCLQVAAVLGGSGGAEAQLSNVHVTGRVSIRGWWYVGGILGKGYSTVTDCSVEGDGAATSAVAITGGYVGGIVGFMGEDKNVTSGCKVSNITVSGAYNGIGGINGILHYGNIIRDCTVENVVVWQTEVQDEETGRIYVGAFAGTYLDNNGKTPPTLSGCDFTGEIYSGPDKKDVLEATRYVGSLWYGAEPPATVQIENCTIHIPEKTPEPTPDTGERPEETPDTGEQPETTPDTENPTPVPTAKPSGGAAATPAPTATATPRPQPTASPSPTPVAVSVTQANKSLSTARPVSSSAATSAVQQAQDNSVKVQAEIREEKATASVDRTTLAAAVDRAITGAGTADGAVTVTVEIEAPETARSMEVTLPVQELSALAASEKAAFVVRSPAAEVNFDRAALSAILNQASEEIRLVVTPVEKESMTQEQAEKAGEQPVFELTLESGGMVISDFGEGRAVVTLPYTLKEGQRAEDIVVWYLAEDGQVTECDTTCDADAGLVTFVTPHFSRYVIACEESNTPSVSTPEQGIVTEDTEREEPASGTTAWPVILVVLVVAAVLLWAGKRFLKR</sequence>
<feature type="transmembrane region" description="Helical" evidence="2">
    <location>
        <begin position="746"/>
        <end position="765"/>
    </location>
</feature>
<evidence type="ECO:0000313" key="3">
    <source>
        <dbReference type="EMBL" id="EFB76218.1"/>
    </source>
</evidence>
<feature type="compositionally biased region" description="Low complexity" evidence="1">
    <location>
        <begin position="434"/>
        <end position="468"/>
    </location>
</feature>
<feature type="compositionally biased region" description="Low complexity" evidence="1">
    <location>
        <begin position="493"/>
        <end position="511"/>
    </location>
</feature>
<comment type="caution">
    <text evidence="3">The sequence shown here is derived from an EMBL/GenBank/DDBJ whole genome shotgun (WGS) entry which is preliminary data.</text>
</comment>
<name>D1PNT3_9FIRM</name>
<evidence type="ECO:0008006" key="5">
    <source>
        <dbReference type="Google" id="ProtNLM"/>
    </source>
</evidence>
<evidence type="ECO:0000256" key="2">
    <source>
        <dbReference type="SAM" id="Phobius"/>
    </source>
</evidence>
<dbReference type="eggNOG" id="COG5492">
    <property type="taxonomic scope" value="Bacteria"/>
</dbReference>
<keyword evidence="4" id="KW-1185">Reference proteome</keyword>
<accession>D1PNT3</accession>
<keyword evidence="2" id="KW-1133">Transmembrane helix</keyword>
<reference evidence="3" key="1">
    <citation type="submission" date="2009-12" db="EMBL/GenBank/DDBJ databases">
        <authorList>
            <person name="Weinstock G."/>
            <person name="Sodergren E."/>
            <person name="Clifton S."/>
            <person name="Fulton L."/>
            <person name="Fulton B."/>
            <person name="Courtney L."/>
            <person name="Fronick C."/>
            <person name="Harrison M."/>
            <person name="Strong C."/>
            <person name="Farmer C."/>
            <person name="Delahaunty K."/>
            <person name="Markovic C."/>
            <person name="Hall O."/>
            <person name="Minx P."/>
            <person name="Tomlinson C."/>
            <person name="Mitreva M."/>
            <person name="Nelson J."/>
            <person name="Hou S."/>
            <person name="Wollam A."/>
            <person name="Pepin K.H."/>
            <person name="Johnson M."/>
            <person name="Bhonagiri V."/>
            <person name="Nash W.E."/>
            <person name="Warren W."/>
            <person name="Chinwalla A."/>
            <person name="Mardis E.R."/>
            <person name="Wilson R.K."/>
        </authorList>
    </citation>
    <scope>NUCLEOTIDE SEQUENCE [LARGE SCALE GENOMIC DNA]</scope>
    <source>
        <strain evidence="3">DSM 15176</strain>
    </source>
</reference>
<feature type="region of interest" description="Disordered" evidence="1">
    <location>
        <begin position="410"/>
        <end position="513"/>
    </location>
</feature>
<keyword evidence="2" id="KW-0472">Membrane</keyword>